<keyword evidence="3" id="KW-1185">Reference proteome</keyword>
<name>A0A6M0JXN3_9GAMM</name>
<dbReference type="AlphaFoldDB" id="A0A6M0JXN3"/>
<feature type="domain" description="Helix-turn-helix" evidence="1">
    <location>
        <begin position="12"/>
        <end position="59"/>
    </location>
</feature>
<sequence>MKQPRQIQPVGLSIDETIKATGLGRTSVYKEIAEGRLRSYKVGRRRFVAPDELVRWRQAAEASAA</sequence>
<evidence type="ECO:0000259" key="1">
    <source>
        <dbReference type="Pfam" id="PF12728"/>
    </source>
</evidence>
<accession>A0A6M0JXN3</accession>
<dbReference type="InterPro" id="IPR041657">
    <property type="entry name" value="HTH_17"/>
</dbReference>
<dbReference type="Proteomes" id="UP000483379">
    <property type="component" value="Unassembled WGS sequence"/>
</dbReference>
<protein>
    <submittedName>
        <fullName evidence="2">Helix-turn-helix domain-containing protein</fullName>
    </submittedName>
</protein>
<reference evidence="2 3" key="1">
    <citation type="submission" date="2020-02" db="EMBL/GenBank/DDBJ databases">
        <title>Genome sequences of Thiorhodococcus mannitoliphagus and Thiorhodococcus minor, purple sulfur photosynthetic bacteria in the gammaproteobacterial family, Chromatiaceae.</title>
        <authorList>
            <person name="Aviles F.A."/>
            <person name="Meyer T.E."/>
            <person name="Kyndt J.A."/>
        </authorList>
    </citation>
    <scope>NUCLEOTIDE SEQUENCE [LARGE SCALE GENOMIC DNA]</scope>
    <source>
        <strain evidence="2 3">DSM 11518</strain>
    </source>
</reference>
<comment type="caution">
    <text evidence="2">The sequence shown here is derived from an EMBL/GenBank/DDBJ whole genome shotgun (WGS) entry which is preliminary data.</text>
</comment>
<dbReference type="RefSeq" id="WP_164452743.1">
    <property type="nucleotide sequence ID" value="NZ_JAAIJQ010000025.1"/>
</dbReference>
<evidence type="ECO:0000313" key="3">
    <source>
        <dbReference type="Proteomes" id="UP000483379"/>
    </source>
</evidence>
<dbReference type="EMBL" id="JAAIJQ010000025">
    <property type="protein sequence ID" value="NEV62270.1"/>
    <property type="molecule type" value="Genomic_DNA"/>
</dbReference>
<proteinExistence type="predicted"/>
<gene>
    <name evidence="2" type="ORF">G3446_10275</name>
</gene>
<evidence type="ECO:0000313" key="2">
    <source>
        <dbReference type="EMBL" id="NEV62270.1"/>
    </source>
</evidence>
<dbReference type="Pfam" id="PF12728">
    <property type="entry name" value="HTH_17"/>
    <property type="match status" value="1"/>
</dbReference>
<organism evidence="2 3">
    <name type="scientific">Thiorhodococcus minor</name>
    <dbReference type="NCBI Taxonomy" id="57489"/>
    <lineage>
        <taxon>Bacteria</taxon>
        <taxon>Pseudomonadati</taxon>
        <taxon>Pseudomonadota</taxon>
        <taxon>Gammaproteobacteria</taxon>
        <taxon>Chromatiales</taxon>
        <taxon>Chromatiaceae</taxon>
        <taxon>Thiorhodococcus</taxon>
    </lineage>
</organism>